<evidence type="ECO:0000313" key="3">
    <source>
        <dbReference type="EMBL" id="MBB1245981.1"/>
    </source>
</evidence>
<feature type="compositionally biased region" description="Pro residues" evidence="1">
    <location>
        <begin position="243"/>
        <end position="252"/>
    </location>
</feature>
<dbReference type="Proteomes" id="UP000766698">
    <property type="component" value="Unassembled WGS sequence"/>
</dbReference>
<proteinExistence type="predicted"/>
<dbReference type="InterPro" id="IPR025419">
    <property type="entry name" value="DUF4142"/>
</dbReference>
<dbReference type="RefSeq" id="WP_182857264.1">
    <property type="nucleotide sequence ID" value="NZ_WMLF01000382.1"/>
</dbReference>
<dbReference type="Gene3D" id="1.20.1260.10">
    <property type="match status" value="1"/>
</dbReference>
<evidence type="ECO:0000256" key="1">
    <source>
        <dbReference type="SAM" id="MobiDB-lite"/>
    </source>
</evidence>
<dbReference type="InterPro" id="IPR012347">
    <property type="entry name" value="Ferritin-like"/>
</dbReference>
<dbReference type="EMBL" id="WMLF01000382">
    <property type="protein sequence ID" value="MBB1245981.1"/>
    <property type="molecule type" value="Genomic_DNA"/>
</dbReference>
<feature type="domain" description="DUF4142" evidence="2">
    <location>
        <begin position="70"/>
        <end position="200"/>
    </location>
</feature>
<gene>
    <name evidence="3" type="ORF">GL263_20850</name>
</gene>
<keyword evidence="4" id="KW-1185">Reference proteome</keyword>
<reference evidence="4" key="1">
    <citation type="journal article" date="2020" name="Syst. Appl. Microbiol.">
        <title>Streptomyces alkaliterrae sp. nov., isolated from an alkaline soil, and emended descriptions of Streptomyces alkaliphilus, Streptomyces calidiresistens and Streptomyces durbertensis.</title>
        <authorList>
            <person name="Swiecimska M."/>
            <person name="Golinska P."/>
            <person name="Nouioui I."/>
            <person name="Wypij M."/>
            <person name="Rai M."/>
            <person name="Sangal V."/>
            <person name="Goodfellow M."/>
        </authorList>
    </citation>
    <scope>NUCLEOTIDE SEQUENCE [LARGE SCALE GENOMIC DNA]</scope>
    <source>
        <strain evidence="4">DSM 104538</strain>
    </source>
</reference>
<dbReference type="Pfam" id="PF13628">
    <property type="entry name" value="DUF4142"/>
    <property type="match status" value="1"/>
</dbReference>
<sequence length="252" mass="26647">MRPVNGTLFTPGRNMATGLVVLALVLTLAALLVPVHVYDNTRPAAATTVTWDDDGRGTVGTEFGPLTAMDRDFVRKVRLAGLWELPAGRQAQERTNREAVREAGNHLVDGHTELDKLAIDTARALGVELANQPNAQQQAWLAQMNAAQGDEFDRLFANILRRAHGTVFGLVAQVRAQTRNSMVRTLATRANAVVLDHITVLEATGLVDFAQLEGQGGPVPGPAEPTGQVPPAVPIAPSVPGEAPSPQPAGSG</sequence>
<accession>A0ABR6EKX5</accession>
<comment type="caution">
    <text evidence="3">The sequence shown here is derived from an EMBL/GenBank/DDBJ whole genome shotgun (WGS) entry which is preliminary data.</text>
</comment>
<evidence type="ECO:0000259" key="2">
    <source>
        <dbReference type="Pfam" id="PF13628"/>
    </source>
</evidence>
<dbReference type="PANTHER" id="PTHR38593:SF1">
    <property type="entry name" value="BLR2558 PROTEIN"/>
    <property type="match status" value="1"/>
</dbReference>
<dbReference type="PANTHER" id="PTHR38593">
    <property type="entry name" value="BLR2558 PROTEIN"/>
    <property type="match status" value="1"/>
</dbReference>
<name>A0ABR6EKX5_9ACTN</name>
<feature type="region of interest" description="Disordered" evidence="1">
    <location>
        <begin position="214"/>
        <end position="252"/>
    </location>
</feature>
<protein>
    <submittedName>
        <fullName evidence="3">DUF4142 domain-containing protein</fullName>
    </submittedName>
</protein>
<evidence type="ECO:0000313" key="4">
    <source>
        <dbReference type="Proteomes" id="UP000766698"/>
    </source>
</evidence>
<organism evidence="3 4">
    <name type="scientific">Streptomyces durbertensis</name>
    <dbReference type="NCBI Taxonomy" id="2448886"/>
    <lineage>
        <taxon>Bacteria</taxon>
        <taxon>Bacillati</taxon>
        <taxon>Actinomycetota</taxon>
        <taxon>Actinomycetes</taxon>
        <taxon>Kitasatosporales</taxon>
        <taxon>Streptomycetaceae</taxon>
        <taxon>Streptomyces</taxon>
    </lineage>
</organism>